<dbReference type="EMBL" id="MIJF01000001">
    <property type="protein sequence ID" value="OEG00418.1"/>
    <property type="molecule type" value="Genomic_DNA"/>
</dbReference>
<keyword evidence="10" id="KW-0472">Membrane</keyword>
<dbReference type="FunFam" id="3.40.50.300:FF:000695">
    <property type="entry name" value="Flagellar biosynthesis regulator FlhF"/>
    <property type="match status" value="1"/>
</dbReference>
<evidence type="ECO:0000259" key="15">
    <source>
        <dbReference type="SMART" id="SM00382"/>
    </source>
</evidence>
<keyword evidence="17" id="KW-0282">Flagellum</keyword>
<keyword evidence="7" id="KW-1005">Bacterial flagellum biogenesis</keyword>
<dbReference type="SMART" id="SM00382">
    <property type="entry name" value="AAA"/>
    <property type="match status" value="1"/>
</dbReference>
<dbReference type="PANTHER" id="PTHR43134:SF3">
    <property type="entry name" value="FLAGELLAR BIOSYNTHESIS PROTEIN FLHF"/>
    <property type="match status" value="1"/>
</dbReference>
<dbReference type="CDD" id="cd17873">
    <property type="entry name" value="FlhF"/>
    <property type="match status" value="1"/>
</dbReference>
<evidence type="ECO:0000256" key="6">
    <source>
        <dbReference type="ARBA" id="ARBA00022741"/>
    </source>
</evidence>
<dbReference type="InterPro" id="IPR020006">
    <property type="entry name" value="FlhF"/>
</dbReference>
<evidence type="ECO:0000256" key="10">
    <source>
        <dbReference type="ARBA" id="ARBA00023136"/>
    </source>
</evidence>
<dbReference type="OrthoDB" id="9778554at2"/>
<dbReference type="Gene3D" id="1.20.120.1380">
    <property type="entry name" value="Flagellar FlhF biosynthesis protein, N domain"/>
    <property type="match status" value="1"/>
</dbReference>
<accession>A0A1D2YXL4</accession>
<evidence type="ECO:0000256" key="3">
    <source>
        <dbReference type="ARBA" id="ARBA00014919"/>
    </source>
</evidence>
<evidence type="ECO:0000256" key="8">
    <source>
        <dbReference type="ARBA" id="ARBA00022927"/>
    </source>
</evidence>
<organism evidence="17 18">
    <name type="scientific">Vulcanibacillus modesticaldus</name>
    <dbReference type="NCBI Taxonomy" id="337097"/>
    <lineage>
        <taxon>Bacteria</taxon>
        <taxon>Bacillati</taxon>
        <taxon>Bacillota</taxon>
        <taxon>Bacilli</taxon>
        <taxon>Bacillales</taxon>
        <taxon>Bacillaceae</taxon>
        <taxon>Vulcanibacillus</taxon>
    </lineage>
</organism>
<name>A0A1D2YXL4_9BACI</name>
<dbReference type="GO" id="GO:0005886">
    <property type="term" value="C:plasma membrane"/>
    <property type="evidence" value="ECO:0007669"/>
    <property type="project" value="UniProtKB-SubCell"/>
</dbReference>
<gene>
    <name evidence="17" type="ORF">BHF71_00480</name>
</gene>
<dbReference type="GO" id="GO:0006614">
    <property type="term" value="P:SRP-dependent cotranslational protein targeting to membrane"/>
    <property type="evidence" value="ECO:0007669"/>
    <property type="project" value="UniProtKB-UniRule"/>
</dbReference>
<comment type="subcellular location">
    <subcellularLocation>
        <location evidence="1">Cell membrane</location>
        <topology evidence="1">Peripheral membrane protein</topology>
        <orientation evidence="1">Cytoplasmic side</orientation>
    </subcellularLocation>
</comment>
<dbReference type="SMART" id="SM00962">
    <property type="entry name" value="SRP54"/>
    <property type="match status" value="1"/>
</dbReference>
<dbReference type="GO" id="GO:0003924">
    <property type="term" value="F:GTPase activity"/>
    <property type="evidence" value="ECO:0007669"/>
    <property type="project" value="UniProtKB-UniRule"/>
</dbReference>
<dbReference type="InterPro" id="IPR003593">
    <property type="entry name" value="AAA+_ATPase"/>
</dbReference>
<feature type="domain" description="AAA+ ATPase" evidence="15">
    <location>
        <begin position="216"/>
        <end position="357"/>
    </location>
</feature>
<keyword evidence="8" id="KW-0653">Protein transport</keyword>
<feature type="domain" description="SRP54-type proteins GTP-binding" evidence="16">
    <location>
        <begin position="217"/>
        <end position="408"/>
    </location>
</feature>
<dbReference type="RefSeq" id="WP_069655731.1">
    <property type="nucleotide sequence ID" value="NZ_MIJF01000001.1"/>
</dbReference>
<sequence length="409" mass="45708">MKVKKYVVDSLPNAVAQIKKDLGNDAVILQTKKIKVGGILGLFGKKKIEVIAATDSNVSKPINSAKQLTQYRQEFQPNQGSNSNPELNNKSDLNIISKSTPNPQTFNYGSNSKMGKEDNVATIKEEVSELKNLMIKMMINNQDSDNNSFSFSKEYRSVYKRLISQGVDENIAINIIEQVISNSNGRIDEIDVINGLKQEITKRFMVSATDREIGHNTKVVSFVGPTGVGKTTTIAKLAAESVLKHKKRIAFITADTYRIGAIDQLRIYAEILNAPVEVVNSPQDTERAIERLQNYDLIFLDTAGRNYNNEMFISELNNILTCSVASETFLVLSLTHKYGDMLSILEKFKRVDIDKLVFTKFDETSTYGSILNIISKFPYKLSYITYGQNVPDDIEIFNIEKVTSAILGG</sequence>
<keyword evidence="6" id="KW-0547">Nucleotide-binding</keyword>
<dbReference type="NCBIfam" id="TIGR03499">
    <property type="entry name" value="FlhF"/>
    <property type="match status" value="1"/>
</dbReference>
<keyword evidence="9" id="KW-0342">GTP-binding</keyword>
<keyword evidence="18" id="KW-1185">Reference proteome</keyword>
<evidence type="ECO:0000256" key="13">
    <source>
        <dbReference type="NCBIfam" id="TIGR03499"/>
    </source>
</evidence>
<evidence type="ECO:0000256" key="7">
    <source>
        <dbReference type="ARBA" id="ARBA00022795"/>
    </source>
</evidence>
<comment type="similarity">
    <text evidence="2">Belongs to the GTP-binding SRP family.</text>
</comment>
<evidence type="ECO:0000256" key="4">
    <source>
        <dbReference type="ARBA" id="ARBA00022448"/>
    </source>
</evidence>
<dbReference type="GO" id="GO:0015031">
    <property type="term" value="P:protein transport"/>
    <property type="evidence" value="ECO:0007669"/>
    <property type="project" value="UniProtKB-KW"/>
</dbReference>
<evidence type="ECO:0000256" key="9">
    <source>
        <dbReference type="ARBA" id="ARBA00023134"/>
    </source>
</evidence>
<keyword evidence="17" id="KW-0969">Cilium</keyword>
<dbReference type="AlphaFoldDB" id="A0A1D2YXL4"/>
<keyword evidence="11" id="KW-1006">Bacterial flagellum protein export</keyword>
<evidence type="ECO:0000256" key="12">
    <source>
        <dbReference type="ARBA" id="ARBA00025337"/>
    </source>
</evidence>
<dbReference type="GO" id="GO:0005525">
    <property type="term" value="F:GTP binding"/>
    <property type="evidence" value="ECO:0007669"/>
    <property type="project" value="UniProtKB-UniRule"/>
</dbReference>
<evidence type="ECO:0000256" key="1">
    <source>
        <dbReference type="ARBA" id="ARBA00004413"/>
    </source>
</evidence>
<comment type="caution">
    <text evidence="17">The sequence shown here is derived from an EMBL/GenBank/DDBJ whole genome shotgun (WGS) entry which is preliminary data.</text>
</comment>
<reference evidence="17 18" key="1">
    <citation type="submission" date="2016-09" db="EMBL/GenBank/DDBJ databases">
        <title>Draft genome sequence for the type strain of Vulcanibacillus modesticaldus BR, a strictly anaerobic, moderately thermophilic, and nitrate-reducing bacterium from deep sea-hydrothermal vents of the Mid-Atlantic Ridge.</title>
        <authorList>
            <person name="Abin C.A."/>
            <person name="Hollibaugh J.T."/>
        </authorList>
    </citation>
    <scope>NUCLEOTIDE SEQUENCE [LARGE SCALE GENOMIC DNA]</scope>
    <source>
        <strain evidence="17 18">BR</strain>
    </source>
</reference>
<evidence type="ECO:0000256" key="2">
    <source>
        <dbReference type="ARBA" id="ARBA00008531"/>
    </source>
</evidence>
<dbReference type="SUPFAM" id="SSF52540">
    <property type="entry name" value="P-loop containing nucleoside triphosphate hydrolases"/>
    <property type="match status" value="1"/>
</dbReference>
<dbReference type="PANTHER" id="PTHR43134">
    <property type="entry name" value="SIGNAL RECOGNITION PARTICLE RECEPTOR SUBUNIT ALPHA"/>
    <property type="match status" value="1"/>
</dbReference>
<feature type="region of interest" description="Disordered" evidence="14">
    <location>
        <begin position="76"/>
        <end position="117"/>
    </location>
</feature>
<evidence type="ECO:0000313" key="18">
    <source>
        <dbReference type="Proteomes" id="UP000243739"/>
    </source>
</evidence>
<keyword evidence="5" id="KW-1003">Cell membrane</keyword>
<feature type="compositionally biased region" description="Polar residues" evidence="14">
    <location>
        <begin position="76"/>
        <end position="113"/>
    </location>
</feature>
<dbReference type="InterPro" id="IPR047040">
    <property type="entry name" value="FlhF__GTPase_dom"/>
</dbReference>
<dbReference type="Proteomes" id="UP000243739">
    <property type="component" value="Unassembled WGS sequence"/>
</dbReference>
<evidence type="ECO:0000313" key="17">
    <source>
        <dbReference type="EMBL" id="OEG00418.1"/>
    </source>
</evidence>
<dbReference type="STRING" id="337097.BHF71_00480"/>
<proteinExistence type="inferred from homology"/>
<dbReference type="Pfam" id="PF00448">
    <property type="entry name" value="SRP54"/>
    <property type="match status" value="1"/>
</dbReference>
<evidence type="ECO:0000256" key="14">
    <source>
        <dbReference type="SAM" id="MobiDB-lite"/>
    </source>
</evidence>
<dbReference type="GO" id="GO:0044781">
    <property type="term" value="P:bacterial-type flagellum organization"/>
    <property type="evidence" value="ECO:0007669"/>
    <property type="project" value="UniProtKB-UniRule"/>
</dbReference>
<keyword evidence="4" id="KW-0813">Transport</keyword>
<comment type="function">
    <text evidence="12">Necessary for flagellar biosynthesis. May be involved in translocation of the flagellum.</text>
</comment>
<evidence type="ECO:0000259" key="16">
    <source>
        <dbReference type="SMART" id="SM00962"/>
    </source>
</evidence>
<keyword evidence="17" id="KW-0966">Cell projection</keyword>
<dbReference type="InterPro" id="IPR000897">
    <property type="entry name" value="SRP54_GTPase_dom"/>
</dbReference>
<evidence type="ECO:0000256" key="5">
    <source>
        <dbReference type="ARBA" id="ARBA00022475"/>
    </source>
</evidence>
<evidence type="ECO:0000256" key="11">
    <source>
        <dbReference type="ARBA" id="ARBA00023225"/>
    </source>
</evidence>
<protein>
    <recommendedName>
        <fullName evidence="3 13">Flagellar biosynthesis protein FlhF</fullName>
    </recommendedName>
</protein>
<dbReference type="GO" id="GO:0005047">
    <property type="term" value="F:signal recognition particle binding"/>
    <property type="evidence" value="ECO:0007669"/>
    <property type="project" value="TreeGrafter"/>
</dbReference>
<dbReference type="InterPro" id="IPR027417">
    <property type="entry name" value="P-loop_NTPase"/>
</dbReference>
<dbReference type="Gene3D" id="3.40.50.300">
    <property type="entry name" value="P-loop containing nucleotide triphosphate hydrolases"/>
    <property type="match status" value="1"/>
</dbReference>